<keyword evidence="1" id="KW-0677">Repeat</keyword>
<dbReference type="STRING" id="38488.A0A4Y8CH74"/>
<dbReference type="InterPro" id="IPR002110">
    <property type="entry name" value="Ankyrin_rpt"/>
</dbReference>
<dbReference type="PROSITE" id="PS50297">
    <property type="entry name" value="ANK_REP_REGION"/>
    <property type="match status" value="1"/>
</dbReference>
<evidence type="ECO:0000313" key="4">
    <source>
        <dbReference type="EMBL" id="TEY30749.1"/>
    </source>
</evidence>
<accession>A0A4Y8CH74</accession>
<dbReference type="PROSITE" id="PS50088">
    <property type="entry name" value="ANK_REPEAT"/>
    <property type="match status" value="1"/>
</dbReference>
<sequence length="265" mass="29006">MANKLNEDILFAANSGDFTRIFSSVPSPEIFRELGYLAGRHSNPTALERLFTLGLSIPLESENNPIFHGALESESIPIFQVLLNNGFNLNNHWSESLGDGLVVAAMRGNIPLAIFLLENGQDPNNGSSSGDREAVIWAMVGDFPSLEFIKLMLRYGFKIQGTGAAIAAAELGNLEALKLFVETDRDLDLEEKTVWHAVGDRESFESEGTALYRACRAGKTRTVEYLLGKGVDANSVDRIGRSCMDVAKAGGYEDVVRLLQKHLEV</sequence>
<comment type="caution">
    <text evidence="4">The sequence shown here is derived from an EMBL/GenBank/DDBJ whole genome shotgun (WGS) entry which is preliminary data.</text>
</comment>
<name>A0A4Y8CH74_9HELO</name>
<dbReference type="PANTHER" id="PTHR24198:SF194">
    <property type="entry name" value="INVERSIN-A"/>
    <property type="match status" value="1"/>
</dbReference>
<dbReference type="InterPro" id="IPR036770">
    <property type="entry name" value="Ankyrin_rpt-contain_sf"/>
</dbReference>
<evidence type="ECO:0000256" key="3">
    <source>
        <dbReference type="PROSITE-ProRule" id="PRU00023"/>
    </source>
</evidence>
<organism evidence="4 5">
    <name type="scientific">Botryotinia calthae</name>
    <dbReference type="NCBI Taxonomy" id="38488"/>
    <lineage>
        <taxon>Eukaryota</taxon>
        <taxon>Fungi</taxon>
        <taxon>Dikarya</taxon>
        <taxon>Ascomycota</taxon>
        <taxon>Pezizomycotina</taxon>
        <taxon>Leotiomycetes</taxon>
        <taxon>Helotiales</taxon>
        <taxon>Sclerotiniaceae</taxon>
        <taxon>Botryotinia</taxon>
    </lineage>
</organism>
<dbReference type="Pfam" id="PF12796">
    <property type="entry name" value="Ank_2"/>
    <property type="match status" value="1"/>
</dbReference>
<dbReference type="Proteomes" id="UP000297299">
    <property type="component" value="Unassembled WGS sequence"/>
</dbReference>
<dbReference type="PANTHER" id="PTHR24198">
    <property type="entry name" value="ANKYRIN REPEAT AND PROTEIN KINASE DOMAIN-CONTAINING PROTEIN"/>
    <property type="match status" value="1"/>
</dbReference>
<evidence type="ECO:0000256" key="2">
    <source>
        <dbReference type="ARBA" id="ARBA00023043"/>
    </source>
</evidence>
<gene>
    <name evidence="4" type="ORF">BOTCAL_0848g00020</name>
</gene>
<dbReference type="EMBL" id="PHWZ01000844">
    <property type="protein sequence ID" value="TEY30749.1"/>
    <property type="molecule type" value="Genomic_DNA"/>
</dbReference>
<feature type="repeat" description="ANK" evidence="3">
    <location>
        <begin position="206"/>
        <end position="238"/>
    </location>
</feature>
<keyword evidence="2 3" id="KW-0040">ANK repeat</keyword>
<keyword evidence="5" id="KW-1185">Reference proteome</keyword>
<evidence type="ECO:0000313" key="5">
    <source>
        <dbReference type="Proteomes" id="UP000297299"/>
    </source>
</evidence>
<dbReference type="SUPFAM" id="SSF48403">
    <property type="entry name" value="Ankyrin repeat"/>
    <property type="match status" value="1"/>
</dbReference>
<dbReference type="AlphaFoldDB" id="A0A4Y8CH74"/>
<proteinExistence type="predicted"/>
<dbReference type="OrthoDB" id="539213at2759"/>
<evidence type="ECO:0000256" key="1">
    <source>
        <dbReference type="ARBA" id="ARBA00022737"/>
    </source>
</evidence>
<dbReference type="SMART" id="SM00248">
    <property type="entry name" value="ANK"/>
    <property type="match status" value="4"/>
</dbReference>
<dbReference type="Gene3D" id="1.25.40.20">
    <property type="entry name" value="Ankyrin repeat-containing domain"/>
    <property type="match status" value="2"/>
</dbReference>
<protein>
    <submittedName>
        <fullName evidence="4">Uncharacterized protein</fullName>
    </submittedName>
</protein>
<reference evidence="4 5" key="1">
    <citation type="submission" date="2017-11" db="EMBL/GenBank/DDBJ databases">
        <title>Comparative genomics of Botrytis spp.</title>
        <authorList>
            <person name="Valero-Jimenez C.A."/>
            <person name="Tapia P."/>
            <person name="Veloso J."/>
            <person name="Silva-Moreno E."/>
            <person name="Staats M."/>
            <person name="Valdes J.H."/>
            <person name="Van Kan J.A.L."/>
        </authorList>
    </citation>
    <scope>NUCLEOTIDE SEQUENCE [LARGE SCALE GENOMIC DNA]</scope>
    <source>
        <strain evidence="4 5">MUCL2830</strain>
    </source>
</reference>